<gene>
    <name evidence="8" type="ORF">BK138_01370</name>
</gene>
<keyword evidence="4 6" id="KW-1133">Transmembrane helix</keyword>
<feature type="domain" description="ABC transmembrane type-1" evidence="7">
    <location>
        <begin position="91"/>
        <end position="313"/>
    </location>
</feature>
<dbReference type="PANTHER" id="PTHR43496:SF1">
    <property type="entry name" value="POLYGALACTURONAN_RHAMNOGALACTURONAN TRANSPORT SYSTEM PERMEASE PROTEIN YTEP"/>
    <property type="match status" value="1"/>
</dbReference>
<feature type="transmembrane region" description="Helical" evidence="6">
    <location>
        <begin position="28"/>
        <end position="54"/>
    </location>
</feature>
<organism evidence="8 9">
    <name type="scientific">Paenibacillus rhizosphaerae</name>
    <dbReference type="NCBI Taxonomy" id="297318"/>
    <lineage>
        <taxon>Bacteria</taxon>
        <taxon>Bacillati</taxon>
        <taxon>Bacillota</taxon>
        <taxon>Bacilli</taxon>
        <taxon>Bacillales</taxon>
        <taxon>Paenibacillaceae</taxon>
        <taxon>Paenibacillus</taxon>
    </lineage>
</organism>
<dbReference type="SUPFAM" id="SSF161098">
    <property type="entry name" value="MetI-like"/>
    <property type="match status" value="1"/>
</dbReference>
<dbReference type="Proteomes" id="UP000187172">
    <property type="component" value="Unassembled WGS sequence"/>
</dbReference>
<feature type="transmembrane region" description="Helical" evidence="6">
    <location>
        <begin position="292"/>
        <end position="312"/>
    </location>
</feature>
<evidence type="ECO:0000256" key="5">
    <source>
        <dbReference type="ARBA" id="ARBA00023136"/>
    </source>
</evidence>
<evidence type="ECO:0000259" key="7">
    <source>
        <dbReference type="PROSITE" id="PS50928"/>
    </source>
</evidence>
<feature type="transmembrane region" description="Helical" evidence="6">
    <location>
        <begin position="60"/>
        <end position="79"/>
    </location>
</feature>
<keyword evidence="2 6" id="KW-0813">Transport</keyword>
<comment type="caution">
    <text evidence="8">The sequence shown here is derived from an EMBL/GenBank/DDBJ whole genome shotgun (WGS) entry which is preliminary data.</text>
</comment>
<feature type="transmembrane region" description="Helical" evidence="6">
    <location>
        <begin position="227"/>
        <end position="251"/>
    </location>
</feature>
<evidence type="ECO:0000256" key="6">
    <source>
        <dbReference type="RuleBase" id="RU363032"/>
    </source>
</evidence>
<dbReference type="STRING" id="297318.BK138_01370"/>
<feature type="transmembrane region" description="Helical" evidence="6">
    <location>
        <begin position="194"/>
        <end position="215"/>
    </location>
</feature>
<name>A0A1R1EZR5_9BACL</name>
<dbReference type="GO" id="GO:0005886">
    <property type="term" value="C:plasma membrane"/>
    <property type="evidence" value="ECO:0007669"/>
    <property type="project" value="UniProtKB-SubCell"/>
</dbReference>
<sequence>MPANHQSEVLANSGSAKRVWRTLRQQKFYQISVLIGIAYLLVFAYVPMVGLIIAFKNFKLSSGIPGFFTSEWVGFKWFLEFYRDISFWQIIRNTVVISLLKILFTFPIPILFAIALNEVRKEGLKRFAQTASYLPHFISWVVVSGMLFSFLNSQNGVVNQLLMVVGLIDKPISFLASASYFWPMLVLSDIWKEMGWWTIIFLAAIAGVDPTLHEAAVVDGAGRMQRILYVTLPSIKTTIIVVLILALGNLFGGGLGGSNFEQAYLLGNPVNNSVSEIIQTYTLKMGLAQGRYSYATAIGLIQSVISLTLILVSNYSAKKASGVGLF</sequence>
<evidence type="ECO:0000256" key="4">
    <source>
        <dbReference type="ARBA" id="ARBA00022989"/>
    </source>
</evidence>
<keyword evidence="3 6" id="KW-0812">Transmembrane</keyword>
<reference evidence="8 9" key="1">
    <citation type="submission" date="2016-11" db="EMBL/GenBank/DDBJ databases">
        <title>Paenibacillus species isolates.</title>
        <authorList>
            <person name="Beno S.M."/>
        </authorList>
    </citation>
    <scope>NUCLEOTIDE SEQUENCE [LARGE SCALE GENOMIC DNA]</scope>
    <source>
        <strain evidence="8 9">FSL R5-0378</strain>
    </source>
</reference>
<evidence type="ECO:0000313" key="8">
    <source>
        <dbReference type="EMBL" id="OMF57298.1"/>
    </source>
</evidence>
<dbReference type="CDD" id="cd06261">
    <property type="entry name" value="TM_PBP2"/>
    <property type="match status" value="1"/>
</dbReference>
<comment type="subcellular location">
    <subcellularLocation>
        <location evidence="6">Cell membrane</location>
        <topology evidence="6">Multi-pass membrane protein</topology>
    </subcellularLocation>
    <subcellularLocation>
        <location evidence="1">Membrane</location>
        <topology evidence="1">Multi-pass membrane protein</topology>
    </subcellularLocation>
</comment>
<dbReference type="EMBL" id="MRTP01000001">
    <property type="protein sequence ID" value="OMF57298.1"/>
    <property type="molecule type" value="Genomic_DNA"/>
</dbReference>
<protein>
    <submittedName>
        <fullName evidence="8">Protein lplB</fullName>
    </submittedName>
</protein>
<dbReference type="AlphaFoldDB" id="A0A1R1EZR5"/>
<evidence type="ECO:0000256" key="3">
    <source>
        <dbReference type="ARBA" id="ARBA00022692"/>
    </source>
</evidence>
<dbReference type="PROSITE" id="PS50928">
    <property type="entry name" value="ABC_TM1"/>
    <property type="match status" value="1"/>
</dbReference>
<dbReference type="Pfam" id="PF00528">
    <property type="entry name" value="BPD_transp_1"/>
    <property type="match status" value="1"/>
</dbReference>
<feature type="transmembrane region" description="Helical" evidence="6">
    <location>
        <begin position="134"/>
        <end position="152"/>
    </location>
</feature>
<evidence type="ECO:0000313" key="9">
    <source>
        <dbReference type="Proteomes" id="UP000187172"/>
    </source>
</evidence>
<feature type="transmembrane region" description="Helical" evidence="6">
    <location>
        <begin position="91"/>
        <end position="114"/>
    </location>
</feature>
<feature type="transmembrane region" description="Helical" evidence="6">
    <location>
        <begin position="161"/>
        <end position="182"/>
    </location>
</feature>
<dbReference type="InterPro" id="IPR000515">
    <property type="entry name" value="MetI-like"/>
</dbReference>
<keyword evidence="9" id="KW-1185">Reference proteome</keyword>
<dbReference type="GO" id="GO:0055085">
    <property type="term" value="P:transmembrane transport"/>
    <property type="evidence" value="ECO:0007669"/>
    <property type="project" value="InterPro"/>
</dbReference>
<dbReference type="Gene3D" id="1.10.3720.10">
    <property type="entry name" value="MetI-like"/>
    <property type="match status" value="1"/>
</dbReference>
<evidence type="ECO:0000256" key="2">
    <source>
        <dbReference type="ARBA" id="ARBA00022448"/>
    </source>
</evidence>
<accession>A0A1R1EZR5</accession>
<evidence type="ECO:0000256" key="1">
    <source>
        <dbReference type="ARBA" id="ARBA00004141"/>
    </source>
</evidence>
<proteinExistence type="inferred from homology"/>
<dbReference type="PANTHER" id="PTHR43496">
    <property type="entry name" value="PROTEIN LPLB"/>
    <property type="match status" value="1"/>
</dbReference>
<comment type="similarity">
    <text evidence="6">Belongs to the binding-protein-dependent transport system permease family.</text>
</comment>
<dbReference type="InterPro" id="IPR035906">
    <property type="entry name" value="MetI-like_sf"/>
</dbReference>
<keyword evidence="5 6" id="KW-0472">Membrane</keyword>